<protein>
    <submittedName>
        <fullName evidence="1">Uncharacterized protein</fullName>
    </submittedName>
</protein>
<accession>A0ACC3C8T2</accession>
<sequence length="503" mass="51437">MYANLATGRRGGGGCASPPGCRRPPPSRRRPPPPAAPPLPALWASAPAGGGRDAAHHTRPPRGSACDPQPPAPLPPAFSPTAARVCWPSQPLMGVFFPPRRPVAAVVAVAVAVAAAATTPLQVVAWPRYRERLPNGFGFSDCEALGHVGCDGGRPLNSFGRDWHHVHKRWTLEVCMADSDGDGFTNGEELGDPCCLWSPIAPRSVAAPPNATLPADAASHPPNPVRCTLSAAELAAARAHPPSPALLPAAAHRMIAPWSVRLHGAAMAAAFLVLLPAGTAAAAPPRGDSGGGGSWFALHRGFQLSGVAAAAAGLAAILSHNSTFLPSRFWRDPHGYYGLAVLVGTAVQAAVGLVRPAAESPLRAAWAVAHRVAALSLAAAAIVALLTGLRSVAWVYGYPTAMVSGLVVAGGALGAASWVVARLGLAGGGRVRPSAPDDAAPYEAVETGGGLGDGWTERAGRGTADAKPEWGDLRSTLWWTLCVLRLSSGAATVGWVLLASGRV</sequence>
<keyword evidence="2" id="KW-1185">Reference proteome</keyword>
<organism evidence="1 2">
    <name type="scientific">Pyropia yezoensis</name>
    <name type="common">Susabi-nori</name>
    <name type="synonym">Porphyra yezoensis</name>
    <dbReference type="NCBI Taxonomy" id="2788"/>
    <lineage>
        <taxon>Eukaryota</taxon>
        <taxon>Rhodophyta</taxon>
        <taxon>Bangiophyceae</taxon>
        <taxon>Bangiales</taxon>
        <taxon>Bangiaceae</taxon>
        <taxon>Pyropia</taxon>
    </lineage>
</organism>
<gene>
    <name evidence="1" type="ORF">I4F81_008910</name>
</gene>
<dbReference type="Proteomes" id="UP000798662">
    <property type="component" value="Chromosome 2"/>
</dbReference>
<name>A0ACC3C8T2_PYRYE</name>
<evidence type="ECO:0000313" key="2">
    <source>
        <dbReference type="Proteomes" id="UP000798662"/>
    </source>
</evidence>
<dbReference type="EMBL" id="CM020619">
    <property type="protein sequence ID" value="KAK1866390.1"/>
    <property type="molecule type" value="Genomic_DNA"/>
</dbReference>
<proteinExistence type="predicted"/>
<reference evidence="1" key="1">
    <citation type="submission" date="2019-11" db="EMBL/GenBank/DDBJ databases">
        <title>Nori genome reveals adaptations in red seaweeds to the harsh intertidal environment.</title>
        <authorList>
            <person name="Wang D."/>
            <person name="Mao Y."/>
        </authorList>
    </citation>
    <scope>NUCLEOTIDE SEQUENCE</scope>
    <source>
        <tissue evidence="1">Gametophyte</tissue>
    </source>
</reference>
<comment type="caution">
    <text evidence="1">The sequence shown here is derived from an EMBL/GenBank/DDBJ whole genome shotgun (WGS) entry which is preliminary data.</text>
</comment>
<evidence type="ECO:0000313" key="1">
    <source>
        <dbReference type="EMBL" id="KAK1866390.1"/>
    </source>
</evidence>